<accession>A0A4V6PM29</accession>
<evidence type="ECO:0000256" key="4">
    <source>
        <dbReference type="ARBA" id="ARBA00022840"/>
    </source>
</evidence>
<dbReference type="GO" id="GO:0043139">
    <property type="term" value="F:5'-3' DNA helicase activity"/>
    <property type="evidence" value="ECO:0007669"/>
    <property type="project" value="TreeGrafter"/>
</dbReference>
<evidence type="ECO:0000256" key="1">
    <source>
        <dbReference type="ARBA" id="ARBA00022741"/>
    </source>
</evidence>
<dbReference type="SUPFAM" id="SSF52540">
    <property type="entry name" value="P-loop containing nucleoside triphosphate hydrolases"/>
    <property type="match status" value="1"/>
</dbReference>
<dbReference type="Proteomes" id="UP000295438">
    <property type="component" value="Unassembled WGS sequence"/>
</dbReference>
<dbReference type="InterPro" id="IPR050534">
    <property type="entry name" value="Coronavir_polyprotein_1ab"/>
</dbReference>
<gene>
    <name evidence="6" type="ORF">E1898_12100</name>
</gene>
<evidence type="ECO:0000256" key="2">
    <source>
        <dbReference type="ARBA" id="ARBA00022801"/>
    </source>
</evidence>
<dbReference type="RefSeq" id="WP_133391063.1">
    <property type="nucleotide sequence ID" value="NZ_SMUW01000035.1"/>
</dbReference>
<keyword evidence="3" id="KW-0347">Helicase</keyword>
<dbReference type="Gene3D" id="3.40.50.300">
    <property type="entry name" value="P-loop containing nucleotide triphosphate hydrolases"/>
    <property type="match status" value="2"/>
</dbReference>
<keyword evidence="4" id="KW-0067">ATP-binding</keyword>
<dbReference type="Pfam" id="PF13245">
    <property type="entry name" value="AAA_19"/>
    <property type="match status" value="1"/>
</dbReference>
<evidence type="ECO:0000313" key="6">
    <source>
        <dbReference type="EMBL" id="TDK43347.1"/>
    </source>
</evidence>
<dbReference type="AlphaFoldDB" id="A0A4V6PM29"/>
<feature type="domain" description="DNA2/NAM7 helicase-like C-terminal" evidence="5">
    <location>
        <begin position="450"/>
        <end position="550"/>
    </location>
</feature>
<keyword evidence="2" id="KW-0378">Hydrolase</keyword>
<protein>
    <submittedName>
        <fullName evidence="6">DUF2075 domain-containing protein</fullName>
    </submittedName>
</protein>
<dbReference type="Pfam" id="PF13087">
    <property type="entry name" value="AAA_12"/>
    <property type="match status" value="1"/>
</dbReference>
<dbReference type="GO" id="GO:0005524">
    <property type="term" value="F:ATP binding"/>
    <property type="evidence" value="ECO:0007669"/>
    <property type="project" value="UniProtKB-KW"/>
</dbReference>
<dbReference type="GO" id="GO:0016787">
    <property type="term" value="F:hydrolase activity"/>
    <property type="evidence" value="ECO:0007669"/>
    <property type="project" value="UniProtKB-KW"/>
</dbReference>
<dbReference type="EMBL" id="SMUW01000035">
    <property type="protein sequence ID" value="TDK43347.1"/>
    <property type="molecule type" value="Genomic_DNA"/>
</dbReference>
<keyword evidence="1" id="KW-0547">Nucleotide-binding</keyword>
<comment type="caution">
    <text evidence="6">The sequence shown here is derived from an EMBL/GenBank/DDBJ whole genome shotgun (WGS) entry which is preliminary data.</text>
</comment>
<keyword evidence="7" id="KW-1185">Reference proteome</keyword>
<evidence type="ECO:0000259" key="5">
    <source>
        <dbReference type="Pfam" id="PF13087"/>
    </source>
</evidence>
<reference evidence="6 7" key="1">
    <citation type="submission" date="2019-03" db="EMBL/GenBank/DDBJ databases">
        <title>Algoriphagus aquimaris sp. nov., isolated form marine sediment in Pohang, Korea.</title>
        <authorList>
            <person name="Kim J."/>
            <person name="Yoon S.-H."/>
            <person name="Lee S.-S."/>
        </authorList>
    </citation>
    <scope>NUCLEOTIDE SEQUENCE [LARGE SCALE GENOMIC DNA]</scope>
    <source>
        <strain evidence="6 7">F21</strain>
    </source>
</reference>
<evidence type="ECO:0000313" key="7">
    <source>
        <dbReference type="Proteomes" id="UP000295438"/>
    </source>
</evidence>
<dbReference type="PANTHER" id="PTHR43788:SF8">
    <property type="entry name" value="DNA-BINDING PROTEIN SMUBP-2"/>
    <property type="match status" value="1"/>
</dbReference>
<evidence type="ECO:0000256" key="3">
    <source>
        <dbReference type="ARBA" id="ARBA00022806"/>
    </source>
</evidence>
<organism evidence="6 7">
    <name type="scientific">Algoriphagus formosus</name>
    <dbReference type="NCBI Taxonomy" id="2007308"/>
    <lineage>
        <taxon>Bacteria</taxon>
        <taxon>Pseudomonadati</taxon>
        <taxon>Bacteroidota</taxon>
        <taxon>Cytophagia</taxon>
        <taxon>Cytophagales</taxon>
        <taxon>Cyclobacteriaceae</taxon>
        <taxon>Algoriphagus</taxon>
    </lineage>
</organism>
<dbReference type="PANTHER" id="PTHR43788">
    <property type="entry name" value="DNA2/NAM7 HELICASE FAMILY MEMBER"/>
    <property type="match status" value="1"/>
</dbReference>
<dbReference type="InterPro" id="IPR041679">
    <property type="entry name" value="DNA2/NAM7-like_C"/>
</dbReference>
<name>A0A4V6PM29_9BACT</name>
<proteinExistence type="predicted"/>
<dbReference type="InterPro" id="IPR027417">
    <property type="entry name" value="P-loop_NTPase"/>
</dbReference>
<sequence>MIYSRQEHWQFLEEELRAQTESYKQKLDTSALFLLQDREELFVAQFLKFQDGEMILKFSNKRGIPRQGEYLYCFTVPQDLRDYRTWENRTYGELIKAKTNYSEIVCIWQAPSNEKDFSIAGFRGVELEFSTHIQDAEGLILILGPNKPPFEYIANLQKIVQNENNNSVNKILDQDFQKSEWIPSLLDNKRNIVDFILTQLALLDTLIIQGPPGTGKTYLIAEICEKLCQQGKTVLITALTNRALIEIIEKPALRKLLEEKRIFKTKLSIDEARTHKDLQQTKDVSPQPGNLILSTFYITSGQAAQTLNEPPFDYVIVDEASQALLGMFGGAKLLGKKNIWIGDTKQLPPVVALSDDKVNRKNYGALVDGLKALSDNASMPIFQLTETHRLTDRGANYTGIFYKDSLKSRAKKDIRLSFPEINFECSKLFNPNGGPTLIKTDLKLGDFKPENALQLTTDIVRHLLIADEKLHISVLTYFVETTKALQKAIFQTVGYHKNLLIETVSRVQGLTTDVTIFVIPNSSYHRSLENRLFNVATSRSKRHCLIISDKDVLTRSQVDFEVKKYLQKLNDDYSFYIKLEPELKKLGQ</sequence>